<feature type="non-terminal residue" evidence="1">
    <location>
        <position position="1"/>
    </location>
</feature>
<evidence type="ECO:0000313" key="1">
    <source>
        <dbReference type="EMBL" id="MCI06206.1"/>
    </source>
</evidence>
<name>A0A392P4I7_9FABA</name>
<reference evidence="1 2" key="1">
    <citation type="journal article" date="2018" name="Front. Plant Sci.">
        <title>Red Clover (Trifolium pratense) and Zigzag Clover (T. medium) - A Picture of Genomic Similarities and Differences.</title>
        <authorList>
            <person name="Dluhosova J."/>
            <person name="Istvanek J."/>
            <person name="Nedelnik J."/>
            <person name="Repkova J."/>
        </authorList>
    </citation>
    <scope>NUCLEOTIDE SEQUENCE [LARGE SCALE GENOMIC DNA]</scope>
    <source>
        <strain evidence="2">cv. 10/8</strain>
        <tissue evidence="1">Leaf</tissue>
    </source>
</reference>
<evidence type="ECO:0000313" key="2">
    <source>
        <dbReference type="Proteomes" id="UP000265520"/>
    </source>
</evidence>
<accession>A0A392P4I7</accession>
<protein>
    <submittedName>
        <fullName evidence="1">Uncharacterized protein</fullName>
    </submittedName>
</protein>
<keyword evidence="2" id="KW-1185">Reference proteome</keyword>
<organism evidence="1 2">
    <name type="scientific">Trifolium medium</name>
    <dbReference type="NCBI Taxonomy" id="97028"/>
    <lineage>
        <taxon>Eukaryota</taxon>
        <taxon>Viridiplantae</taxon>
        <taxon>Streptophyta</taxon>
        <taxon>Embryophyta</taxon>
        <taxon>Tracheophyta</taxon>
        <taxon>Spermatophyta</taxon>
        <taxon>Magnoliopsida</taxon>
        <taxon>eudicotyledons</taxon>
        <taxon>Gunneridae</taxon>
        <taxon>Pentapetalae</taxon>
        <taxon>rosids</taxon>
        <taxon>fabids</taxon>
        <taxon>Fabales</taxon>
        <taxon>Fabaceae</taxon>
        <taxon>Papilionoideae</taxon>
        <taxon>50 kb inversion clade</taxon>
        <taxon>NPAAA clade</taxon>
        <taxon>Hologalegina</taxon>
        <taxon>IRL clade</taxon>
        <taxon>Trifolieae</taxon>
        <taxon>Trifolium</taxon>
    </lineage>
</organism>
<dbReference type="EMBL" id="LXQA010061092">
    <property type="protein sequence ID" value="MCI06206.1"/>
    <property type="molecule type" value="Genomic_DNA"/>
</dbReference>
<sequence length="33" mass="3546">SNGGMVGFILFLRRLLPKASRTLVLCIPNGSKS</sequence>
<dbReference type="AlphaFoldDB" id="A0A392P4I7"/>
<comment type="caution">
    <text evidence="1">The sequence shown here is derived from an EMBL/GenBank/DDBJ whole genome shotgun (WGS) entry which is preliminary data.</text>
</comment>
<dbReference type="Proteomes" id="UP000265520">
    <property type="component" value="Unassembled WGS sequence"/>
</dbReference>
<proteinExistence type="predicted"/>